<dbReference type="FunFam" id="1.20.1250.20:FF:000013">
    <property type="entry name" value="MFS general substrate transporter"/>
    <property type="match status" value="1"/>
</dbReference>
<keyword evidence="9" id="KW-1185">Reference proteome</keyword>
<dbReference type="PANTHER" id="PTHR43791">
    <property type="entry name" value="PERMEASE-RELATED"/>
    <property type="match status" value="1"/>
</dbReference>
<feature type="transmembrane region" description="Helical" evidence="6">
    <location>
        <begin position="334"/>
        <end position="353"/>
    </location>
</feature>
<dbReference type="Proteomes" id="UP001063166">
    <property type="component" value="Unassembled WGS sequence"/>
</dbReference>
<dbReference type="PROSITE" id="PS50850">
    <property type="entry name" value="MFS"/>
    <property type="match status" value="1"/>
</dbReference>
<evidence type="ECO:0000256" key="4">
    <source>
        <dbReference type="ARBA" id="ARBA00022989"/>
    </source>
</evidence>
<evidence type="ECO:0000313" key="9">
    <source>
        <dbReference type="Proteomes" id="UP001063166"/>
    </source>
</evidence>
<dbReference type="GO" id="GO:0016020">
    <property type="term" value="C:membrane"/>
    <property type="evidence" value="ECO:0007669"/>
    <property type="project" value="UniProtKB-SubCell"/>
</dbReference>
<dbReference type="InterPro" id="IPR020846">
    <property type="entry name" value="MFS_dom"/>
</dbReference>
<feature type="transmembrane region" description="Helical" evidence="6">
    <location>
        <begin position="393"/>
        <end position="415"/>
    </location>
</feature>
<feature type="transmembrane region" description="Helical" evidence="6">
    <location>
        <begin position="307"/>
        <end position="327"/>
    </location>
</feature>
<dbReference type="SUPFAM" id="SSF103473">
    <property type="entry name" value="MFS general substrate transporter"/>
    <property type="match status" value="1"/>
</dbReference>
<dbReference type="InterPro" id="IPR036259">
    <property type="entry name" value="MFS_trans_sf"/>
</dbReference>
<reference evidence="8" key="1">
    <citation type="submission" date="2022-07" db="EMBL/GenBank/DDBJ databases">
        <title>The genome of Lyophyllum shimeji provides insight into the initial evolution of ectomycorrhizal fungal genome.</title>
        <authorList>
            <person name="Kobayashi Y."/>
            <person name="Shibata T."/>
            <person name="Hirakawa H."/>
            <person name="Shigenobu S."/>
            <person name="Nishiyama T."/>
            <person name="Yamada A."/>
            <person name="Hasebe M."/>
            <person name="Kawaguchi M."/>
        </authorList>
    </citation>
    <scope>NUCLEOTIDE SEQUENCE</scope>
    <source>
        <strain evidence="8">AT787</strain>
    </source>
</reference>
<keyword evidence="5 6" id="KW-0472">Membrane</keyword>
<evidence type="ECO:0000313" key="8">
    <source>
        <dbReference type="EMBL" id="GLB36996.1"/>
    </source>
</evidence>
<name>A0A9P3PJP9_LYOSH</name>
<evidence type="ECO:0000256" key="5">
    <source>
        <dbReference type="ARBA" id="ARBA00023136"/>
    </source>
</evidence>
<feature type="transmembrane region" description="Helical" evidence="6">
    <location>
        <begin position="274"/>
        <end position="295"/>
    </location>
</feature>
<evidence type="ECO:0000256" key="2">
    <source>
        <dbReference type="ARBA" id="ARBA00022448"/>
    </source>
</evidence>
<feature type="transmembrane region" description="Helical" evidence="6">
    <location>
        <begin position="108"/>
        <end position="126"/>
    </location>
</feature>
<dbReference type="FunFam" id="1.20.1250.20:FF:000034">
    <property type="entry name" value="MFS general substrate transporter"/>
    <property type="match status" value="1"/>
</dbReference>
<feature type="transmembrane region" description="Helical" evidence="6">
    <location>
        <begin position="132"/>
        <end position="156"/>
    </location>
</feature>
<evidence type="ECO:0000256" key="3">
    <source>
        <dbReference type="ARBA" id="ARBA00022692"/>
    </source>
</evidence>
<dbReference type="EMBL" id="BRPK01000004">
    <property type="protein sequence ID" value="GLB36996.1"/>
    <property type="molecule type" value="Genomic_DNA"/>
</dbReference>
<evidence type="ECO:0000256" key="6">
    <source>
        <dbReference type="SAM" id="Phobius"/>
    </source>
</evidence>
<sequence>MPVVTKTPSYEDTLTDEKPDDKAFIVSEEEYKKIIRKLDIHLLPFVSLLYLLSFLDRANIGNARIAGMATDVHLDGLKYNVVSAVFFIPYAFAEVPSNICLKLFRPSIWIPSIMVAWGTVMTLMCLCNTYKGLIIARIFLGLTEAGLFPGVTYYLSLWYRRRDVAVRIAIFFSAATIAGAFGGILAWGIEHMEGIGSLHGWQWIFCLEGLLTVIVATTAYFFMHDYPATAKFLTTEERQTVIAMLREDCQGLATHYHRKFVWQAITDYKTYIQMGIYCGLLITVYAIALFAPTIVKELGYDAAEAQLLTVPIFVAGCITTLLFGFLSDRFVLRGPILVSSILLSMIGFIVLYTQAKPGVAYAGAVLAAMGAYPTIAIDLAWAGSAAGGDIRKGVLIAMVVGTGNLGGVCSSFIYITPPRFHIGHGTILGWLGLSLLLSLLAMWDYNRLNKQKIALCEREGIDESRRDEFKDMGNESPLFRYTI</sequence>
<dbReference type="AlphaFoldDB" id="A0A9P3PJP9"/>
<protein>
    <submittedName>
        <fullName evidence="8">Major facilitator superfamily protein</fullName>
    </submittedName>
</protein>
<dbReference type="InterPro" id="IPR011701">
    <property type="entry name" value="MFS"/>
</dbReference>
<dbReference type="OrthoDB" id="2962993at2759"/>
<organism evidence="8 9">
    <name type="scientific">Lyophyllum shimeji</name>
    <name type="common">Hon-shimeji</name>
    <name type="synonym">Tricholoma shimeji</name>
    <dbReference type="NCBI Taxonomy" id="47721"/>
    <lineage>
        <taxon>Eukaryota</taxon>
        <taxon>Fungi</taxon>
        <taxon>Dikarya</taxon>
        <taxon>Basidiomycota</taxon>
        <taxon>Agaricomycotina</taxon>
        <taxon>Agaricomycetes</taxon>
        <taxon>Agaricomycetidae</taxon>
        <taxon>Agaricales</taxon>
        <taxon>Tricholomatineae</taxon>
        <taxon>Lyophyllaceae</taxon>
        <taxon>Lyophyllum</taxon>
    </lineage>
</organism>
<proteinExistence type="predicted"/>
<feature type="domain" description="Major facilitator superfamily (MFS) profile" evidence="7">
    <location>
        <begin position="42"/>
        <end position="450"/>
    </location>
</feature>
<gene>
    <name evidence="8" type="ORF">LshimejAT787_0400470</name>
</gene>
<dbReference type="GO" id="GO:0022857">
    <property type="term" value="F:transmembrane transporter activity"/>
    <property type="evidence" value="ECO:0007669"/>
    <property type="project" value="InterPro"/>
</dbReference>
<keyword evidence="2" id="KW-0813">Transport</keyword>
<keyword evidence="4 6" id="KW-1133">Transmembrane helix</keyword>
<feature type="transmembrane region" description="Helical" evidence="6">
    <location>
        <begin position="427"/>
        <end position="445"/>
    </location>
</feature>
<evidence type="ECO:0000256" key="1">
    <source>
        <dbReference type="ARBA" id="ARBA00004141"/>
    </source>
</evidence>
<feature type="transmembrane region" description="Helical" evidence="6">
    <location>
        <begin position="42"/>
        <end position="60"/>
    </location>
</feature>
<accession>A0A9P3PJP9</accession>
<dbReference type="Pfam" id="PF07690">
    <property type="entry name" value="MFS_1"/>
    <property type="match status" value="1"/>
</dbReference>
<comment type="subcellular location">
    <subcellularLocation>
        <location evidence="1">Membrane</location>
        <topology evidence="1">Multi-pass membrane protein</topology>
    </subcellularLocation>
</comment>
<dbReference type="Gene3D" id="1.20.1250.20">
    <property type="entry name" value="MFS general substrate transporter like domains"/>
    <property type="match status" value="2"/>
</dbReference>
<keyword evidence="3 6" id="KW-0812">Transmembrane</keyword>
<feature type="transmembrane region" description="Helical" evidence="6">
    <location>
        <begin position="168"/>
        <end position="189"/>
    </location>
</feature>
<comment type="caution">
    <text evidence="8">The sequence shown here is derived from an EMBL/GenBank/DDBJ whole genome shotgun (WGS) entry which is preliminary data.</text>
</comment>
<evidence type="ECO:0000259" key="7">
    <source>
        <dbReference type="PROSITE" id="PS50850"/>
    </source>
</evidence>
<feature type="transmembrane region" description="Helical" evidence="6">
    <location>
        <begin position="201"/>
        <end position="223"/>
    </location>
</feature>
<dbReference type="PANTHER" id="PTHR43791:SF19">
    <property type="entry name" value="TRANSPORTER, PUTATIVE (AFU_ORTHOLOGUE AFUA_1G01812)-RELATED"/>
    <property type="match status" value="1"/>
</dbReference>
<feature type="transmembrane region" description="Helical" evidence="6">
    <location>
        <begin position="80"/>
        <end position="101"/>
    </location>
</feature>
<feature type="transmembrane region" description="Helical" evidence="6">
    <location>
        <begin position="359"/>
        <end position="381"/>
    </location>
</feature>